<protein>
    <submittedName>
        <fullName evidence="2">Spermatogenesis-associated protein 31D1-like</fullName>
    </submittedName>
</protein>
<name>A0AC58KUP4_CASCN</name>
<reference evidence="2" key="1">
    <citation type="submission" date="2025-08" db="UniProtKB">
        <authorList>
            <consortium name="RefSeq"/>
        </authorList>
    </citation>
    <scope>IDENTIFICATION</scope>
</reference>
<sequence>MGTNNPVPKLDYSLPAASPGGKEGQEPQMQSFSDIENDHIANIHRMDDKQLFPHQTQSVIQKASQKQSVVGNTCIIPNLPTRASEAVPEPVDKTLSSRNTVQKPWVERTYRGKSSLSTNSRETFKVEELCGLQPRPSMLTSRDRGKFPVIGGNPGNSESTLATEKSPGGTSVPHYPDVNSRKIEMTLANEKFQRGTSVPHYPDANFRKGKSTLITERSSVGTSVLHYPEVDFQKVEATLTTPRPPVGLSVTRDPQACDLKNQLMKELKLKLESRKQSQAQSLPADVPLASNASTFKTPDRGVPSGNMANFQVLHVQLDNTKTHLEQGQEPCITEHDLQKGQGKNLPSAAKFTSHSGLKTGEFGGGDARLETSQPRRKSCYPQDRASEKIHESKSSSTLSLKGQPPPENCFKNQMKYFLQWLCPGTRGKGQGSSMGKGSSPSSSVQGRGLGKGRAAFTGNSKDEKDTKGFTKFLGEKSWRDAVNGTCPQGPLLSFTKLGKTQNKAKLQVQPKTDPVQGHHFTHKASCSKVLCAQSCKQECAFSDLSYLKRNKQTREGGGKPPISVPFKEQRRAPPLPNREPVPQPSSTSRSQERQVPLAATTILEGTRLAKFSPMLKDNIVLQHFKGGKFPSPK</sequence>
<evidence type="ECO:0000313" key="2">
    <source>
        <dbReference type="RefSeq" id="XP_073908541.1"/>
    </source>
</evidence>
<dbReference type="Proteomes" id="UP001732720">
    <property type="component" value="Chromosome 13"/>
</dbReference>
<accession>A0AC58KUP4</accession>
<dbReference type="RefSeq" id="XP_073908541.1">
    <property type="nucleotide sequence ID" value="XM_074052440.1"/>
</dbReference>
<proteinExistence type="predicted"/>
<organism evidence="1 2">
    <name type="scientific">Castor canadensis</name>
    <name type="common">American beaver</name>
    <dbReference type="NCBI Taxonomy" id="51338"/>
    <lineage>
        <taxon>Eukaryota</taxon>
        <taxon>Metazoa</taxon>
        <taxon>Chordata</taxon>
        <taxon>Craniata</taxon>
        <taxon>Vertebrata</taxon>
        <taxon>Euteleostomi</taxon>
        <taxon>Mammalia</taxon>
        <taxon>Eutheria</taxon>
        <taxon>Euarchontoglires</taxon>
        <taxon>Glires</taxon>
        <taxon>Rodentia</taxon>
        <taxon>Castorimorpha</taxon>
        <taxon>Castoridae</taxon>
        <taxon>Castor</taxon>
    </lineage>
</organism>
<evidence type="ECO:0000313" key="1">
    <source>
        <dbReference type="Proteomes" id="UP001732720"/>
    </source>
</evidence>
<gene>
    <name evidence="2" type="primary">LOC141415557</name>
</gene>
<keyword evidence="1" id="KW-1185">Reference proteome</keyword>